<keyword evidence="4" id="KW-1185">Reference proteome</keyword>
<gene>
    <name evidence="3" type="ORF">GCM10009788_51780</name>
</gene>
<dbReference type="PANTHER" id="PTHR33744">
    <property type="entry name" value="CARBOHYDRATE DIACID REGULATOR"/>
    <property type="match status" value="1"/>
</dbReference>
<dbReference type="InterPro" id="IPR042070">
    <property type="entry name" value="PucR_C-HTH_sf"/>
</dbReference>
<dbReference type="Gene3D" id="1.10.10.2840">
    <property type="entry name" value="PucR C-terminal helix-turn-helix domain"/>
    <property type="match status" value="1"/>
</dbReference>
<sequence>MVSVADLLAVPGLGLRPVHVVDGPSLRWVATSELPDPTPFLEGGELLLTTGLGTRGWSDQWQAYVGRLAAAGAAALGVGIGLTYDGLPDTLVAACREHGLTLLEVPRETAFVAVSRAAAELLQDQEAASTRLALDLQRRLTRAALGLDLRPLLDRLAQLLDATVALVHRDGTPAEGPLGARPEDGLDLALVRDEVAGIKGQGLGAVSTTTRGASTTVVRPIGLAGRPELYLAVSLPGTLDDPRRSAVSTAAVLLSLAVERRAERRAADRRLRGRALELLCAGDLRSAEVLLGAAEGDRAVPDRLRVLRVDGPDDALGDALERLEDAADGVLAGLVEGELVAVAAPVRVGAVLALLGDTGPGTGPGTGGGTGLRTGVGRAVAAAEARRSAESAGHALDRTTAASPVRRWEDVADAGPLALVPEALGREYAATVLAPLDAEHRATLAAFLRHHGARGAVADDLGVHRNTVRNRLAEIERLTGLDLDDPAARVGAWLALELASEGP</sequence>
<evidence type="ECO:0000313" key="4">
    <source>
        <dbReference type="Proteomes" id="UP001500842"/>
    </source>
</evidence>
<comment type="caution">
    <text evidence="3">The sequence shown here is derived from an EMBL/GenBank/DDBJ whole genome shotgun (WGS) entry which is preliminary data.</text>
</comment>
<evidence type="ECO:0000259" key="1">
    <source>
        <dbReference type="Pfam" id="PF07905"/>
    </source>
</evidence>
<evidence type="ECO:0000313" key="3">
    <source>
        <dbReference type="EMBL" id="GAA1542853.1"/>
    </source>
</evidence>
<feature type="domain" description="Purine catabolism PurC-like" evidence="1">
    <location>
        <begin position="25"/>
        <end position="120"/>
    </location>
</feature>
<dbReference type="Proteomes" id="UP001500842">
    <property type="component" value="Unassembled WGS sequence"/>
</dbReference>
<evidence type="ECO:0000259" key="2">
    <source>
        <dbReference type="Pfam" id="PF13556"/>
    </source>
</evidence>
<accession>A0ABN2BKJ4</accession>
<dbReference type="PANTHER" id="PTHR33744:SF7">
    <property type="entry name" value="PUCR FAMILY TRANSCRIPTIONAL REGULATOR"/>
    <property type="match status" value="1"/>
</dbReference>
<dbReference type="InterPro" id="IPR012914">
    <property type="entry name" value="PucR_dom"/>
</dbReference>
<feature type="domain" description="PucR C-terminal helix-turn-helix" evidence="2">
    <location>
        <begin position="442"/>
        <end position="497"/>
    </location>
</feature>
<protein>
    <submittedName>
        <fullName evidence="3">PucR family transcriptional regulator</fullName>
    </submittedName>
</protein>
<dbReference type="InterPro" id="IPR025736">
    <property type="entry name" value="PucR_C-HTH_dom"/>
</dbReference>
<organism evidence="3 4">
    <name type="scientific">Nocardioides humi</name>
    <dbReference type="NCBI Taxonomy" id="449461"/>
    <lineage>
        <taxon>Bacteria</taxon>
        <taxon>Bacillati</taxon>
        <taxon>Actinomycetota</taxon>
        <taxon>Actinomycetes</taxon>
        <taxon>Propionibacteriales</taxon>
        <taxon>Nocardioidaceae</taxon>
        <taxon>Nocardioides</taxon>
    </lineage>
</organism>
<dbReference type="EMBL" id="BAAAOR010000039">
    <property type="protein sequence ID" value="GAA1542853.1"/>
    <property type="molecule type" value="Genomic_DNA"/>
</dbReference>
<reference evidence="3 4" key="1">
    <citation type="journal article" date="2019" name="Int. J. Syst. Evol. Microbiol.">
        <title>The Global Catalogue of Microorganisms (GCM) 10K type strain sequencing project: providing services to taxonomists for standard genome sequencing and annotation.</title>
        <authorList>
            <consortium name="The Broad Institute Genomics Platform"/>
            <consortium name="The Broad Institute Genome Sequencing Center for Infectious Disease"/>
            <person name="Wu L."/>
            <person name="Ma J."/>
        </authorList>
    </citation>
    <scope>NUCLEOTIDE SEQUENCE [LARGE SCALE GENOMIC DNA]</scope>
    <source>
        <strain evidence="3 4">JCM 14942</strain>
    </source>
</reference>
<name>A0ABN2BKJ4_9ACTN</name>
<proteinExistence type="predicted"/>
<dbReference type="Pfam" id="PF07905">
    <property type="entry name" value="PucR"/>
    <property type="match status" value="1"/>
</dbReference>
<dbReference type="InterPro" id="IPR051448">
    <property type="entry name" value="CdaR-like_regulators"/>
</dbReference>
<dbReference type="Pfam" id="PF13556">
    <property type="entry name" value="HTH_30"/>
    <property type="match status" value="1"/>
</dbReference>